<reference evidence="1 2" key="1">
    <citation type="journal article" date="2019" name="Int. J. Syst. Evol. Microbiol.">
        <title>The Global Catalogue of Microorganisms (GCM) 10K type strain sequencing project: providing services to taxonomists for standard genome sequencing and annotation.</title>
        <authorList>
            <consortium name="The Broad Institute Genomics Platform"/>
            <consortium name="The Broad Institute Genome Sequencing Center for Infectious Disease"/>
            <person name="Wu L."/>
            <person name="Ma J."/>
        </authorList>
    </citation>
    <scope>NUCLEOTIDE SEQUENCE [LARGE SCALE GENOMIC DNA]</scope>
    <source>
        <strain evidence="1 2">JCM 15134</strain>
    </source>
</reference>
<proteinExistence type="predicted"/>
<sequence>MRQQTPVAVTWLNTRQQMDLLPIGILPQPAPRRLRIGFVRATITPQLWCIHADQAHLAAITQAKGITVIDILDPSRKTAGQLRAPGLRR</sequence>
<dbReference type="Proteomes" id="UP001499915">
    <property type="component" value="Unassembled WGS sequence"/>
</dbReference>
<name>A0ABN1I8C4_9GAMM</name>
<evidence type="ECO:0000313" key="2">
    <source>
        <dbReference type="Proteomes" id="UP001499915"/>
    </source>
</evidence>
<organism evidence="1 2">
    <name type="scientific">Marinobacterium maritimum</name>
    <dbReference type="NCBI Taxonomy" id="500162"/>
    <lineage>
        <taxon>Bacteria</taxon>
        <taxon>Pseudomonadati</taxon>
        <taxon>Pseudomonadota</taxon>
        <taxon>Gammaproteobacteria</taxon>
        <taxon>Oceanospirillales</taxon>
        <taxon>Oceanospirillaceae</taxon>
        <taxon>Marinobacterium</taxon>
    </lineage>
</organism>
<gene>
    <name evidence="1" type="ORF">GCM10009104_26240</name>
</gene>
<protein>
    <submittedName>
        <fullName evidence="1">Uncharacterized protein</fullName>
    </submittedName>
</protein>
<evidence type="ECO:0000313" key="1">
    <source>
        <dbReference type="EMBL" id="GAA0696885.1"/>
    </source>
</evidence>
<accession>A0ABN1I8C4</accession>
<keyword evidence="2" id="KW-1185">Reference proteome</keyword>
<dbReference type="EMBL" id="BAAAET010000003">
    <property type="protein sequence ID" value="GAA0696885.1"/>
    <property type="molecule type" value="Genomic_DNA"/>
</dbReference>
<comment type="caution">
    <text evidence="1">The sequence shown here is derived from an EMBL/GenBank/DDBJ whole genome shotgun (WGS) entry which is preliminary data.</text>
</comment>